<feature type="region of interest" description="Disordered" evidence="1">
    <location>
        <begin position="1"/>
        <end position="70"/>
    </location>
</feature>
<feature type="region of interest" description="Disordered" evidence="1">
    <location>
        <begin position="516"/>
        <end position="568"/>
    </location>
</feature>
<organism evidence="3">
    <name type="scientific">Leptosphaeria maculans (strain JN3 / isolate v23.1.3 / race Av1-4-5-6-7-8)</name>
    <name type="common">Blackleg fungus</name>
    <name type="synonym">Phoma lingam</name>
    <dbReference type="NCBI Taxonomy" id="985895"/>
    <lineage>
        <taxon>Eukaryota</taxon>
        <taxon>Fungi</taxon>
        <taxon>Dikarya</taxon>
        <taxon>Ascomycota</taxon>
        <taxon>Pezizomycotina</taxon>
        <taxon>Dothideomycetes</taxon>
        <taxon>Pleosporomycetidae</taxon>
        <taxon>Pleosporales</taxon>
        <taxon>Pleosporineae</taxon>
        <taxon>Leptosphaeriaceae</taxon>
        <taxon>Plenodomus</taxon>
        <taxon>Plenodomus lingam/Leptosphaeria maculans species complex</taxon>
    </lineage>
</organism>
<feature type="compositionally biased region" description="Polar residues" evidence="1">
    <location>
        <begin position="1"/>
        <end position="24"/>
    </location>
</feature>
<dbReference type="InParanoid" id="E4ZQ30"/>
<evidence type="ECO:0000313" key="3">
    <source>
        <dbReference type="Proteomes" id="UP000002668"/>
    </source>
</evidence>
<gene>
    <name evidence="2" type="ORF">LEMA_P124300.1</name>
</gene>
<dbReference type="EMBL" id="FP929114">
    <property type="protein sequence ID" value="CBX89940.1"/>
    <property type="molecule type" value="Genomic_DNA"/>
</dbReference>
<feature type="compositionally biased region" description="Basic and acidic residues" evidence="1">
    <location>
        <begin position="439"/>
        <end position="461"/>
    </location>
</feature>
<protein>
    <submittedName>
        <fullName evidence="2">Predicted protein</fullName>
    </submittedName>
</protein>
<feature type="compositionally biased region" description="Basic and acidic residues" evidence="1">
    <location>
        <begin position="550"/>
        <end position="568"/>
    </location>
</feature>
<evidence type="ECO:0000313" key="2">
    <source>
        <dbReference type="EMBL" id="CBX89940.1"/>
    </source>
</evidence>
<reference evidence="3" key="1">
    <citation type="journal article" date="2011" name="Nat. Commun.">
        <title>Effector diversification within compartments of the Leptosphaeria maculans genome affected by Repeat-Induced Point mutations.</title>
        <authorList>
            <person name="Rouxel T."/>
            <person name="Grandaubert J."/>
            <person name="Hane J.K."/>
            <person name="Hoede C."/>
            <person name="van de Wouw A.P."/>
            <person name="Couloux A."/>
            <person name="Dominguez V."/>
            <person name="Anthouard V."/>
            <person name="Bally P."/>
            <person name="Bourras S."/>
            <person name="Cozijnsen A.J."/>
            <person name="Ciuffetti L.M."/>
            <person name="Degrave A."/>
            <person name="Dilmaghani A."/>
            <person name="Duret L."/>
            <person name="Fudal I."/>
            <person name="Goodwin S.B."/>
            <person name="Gout L."/>
            <person name="Glaser N."/>
            <person name="Linglin J."/>
            <person name="Kema G.H.J."/>
            <person name="Lapalu N."/>
            <person name="Lawrence C.B."/>
            <person name="May K."/>
            <person name="Meyer M."/>
            <person name="Ollivier B."/>
            <person name="Poulain J."/>
            <person name="Schoch C.L."/>
            <person name="Simon A."/>
            <person name="Spatafora J.W."/>
            <person name="Stachowiak A."/>
            <person name="Turgeon B.G."/>
            <person name="Tyler B.M."/>
            <person name="Vincent D."/>
            <person name="Weissenbach J."/>
            <person name="Amselem J."/>
            <person name="Quesneville H."/>
            <person name="Oliver R.P."/>
            <person name="Wincker P."/>
            <person name="Balesdent M.-H."/>
            <person name="Howlett B.J."/>
        </authorList>
    </citation>
    <scope>NUCLEOTIDE SEQUENCE [LARGE SCALE GENOMIC DNA]</scope>
    <source>
        <strain evidence="3">JN3 / isolate v23.1.3 / race Av1-4-5-6-7-8</strain>
    </source>
</reference>
<proteinExistence type="predicted"/>
<feature type="region of interest" description="Disordered" evidence="1">
    <location>
        <begin position="439"/>
        <end position="493"/>
    </location>
</feature>
<evidence type="ECO:0000256" key="1">
    <source>
        <dbReference type="SAM" id="MobiDB-lite"/>
    </source>
</evidence>
<dbReference type="HOGENOM" id="CLU_479850_0_0_1"/>
<dbReference type="OrthoDB" id="3801492at2759"/>
<dbReference type="GeneID" id="13283118"/>
<dbReference type="Proteomes" id="UP000002668">
    <property type="component" value="Genome"/>
</dbReference>
<keyword evidence="3" id="KW-1185">Reference proteome</keyword>
<feature type="compositionally biased region" description="Low complexity" evidence="1">
    <location>
        <begin position="482"/>
        <end position="493"/>
    </location>
</feature>
<dbReference type="RefSeq" id="XP_003836954.1">
    <property type="nucleotide sequence ID" value="XM_003836906.1"/>
</dbReference>
<sequence length="568" mass="65225">MSDKSTPTSNSPRQAHSRSVSVSAEPSFANLRAPTSPRRPEPSSLYPKTWEYNREPVNKLPEDVKPAWGRDETHNKVSVVAPRQGHEGSRNIISPRLQPRLARLSLSEIKTITFDPIQETPPSPYHEAPPKEKSSYEYAINDLLTRTDHADQSRVTETDYYDLLSKLKASNMIQPILPLPEDRISCVGSDIPDEDEEGDVPEDSIPTYLKKHDAYETKMRLIQLRTILMRCQVLQSAVINIERKPWIPSVENQANTYYSKMRKLAYRARELAERLESRELQARCEYWAGRGHGGTHDFESAKECFALAMNLDVENGTLPNGEPRLRGLRPNEKEDVRFLFGYASQHEEEWRRRIKDVHEAAPVQVGQSNLRDEKCLDWSNISKLAWRPERDRIMGHVNLPKVVPNLKAMKPEFSNDSFEPQQIQLKAIHDVELRRRPLSDAEQRYIKKDGKRQSQRRDHTTRVGIRPTPRTYSIQSRRPEMSHASSLRSVNSSASYASFRKPLRLQDELADLGDWHARTPSSSGSCKTYTPKSELQQRRNVNLDSIDTSDFEHRMNLGKAVHGEDPEV</sequence>
<feature type="compositionally biased region" description="Polar residues" evidence="1">
    <location>
        <begin position="519"/>
        <end position="548"/>
    </location>
</feature>
<dbReference type="eggNOG" id="ENOG502RAQ4">
    <property type="taxonomic scope" value="Eukaryota"/>
</dbReference>
<feature type="compositionally biased region" description="Basic and acidic residues" evidence="1">
    <location>
        <begin position="51"/>
        <end position="70"/>
    </location>
</feature>
<accession>E4ZQ30</accession>
<name>E4ZQ30_LEPMJ</name>
<dbReference type="VEuPathDB" id="FungiDB:LEMA_P124300.1"/>
<dbReference type="AlphaFoldDB" id="E4ZQ30"/>